<evidence type="ECO:0000256" key="1">
    <source>
        <dbReference type="SAM" id="MobiDB-lite"/>
    </source>
</evidence>
<sequence>MFKFPYRWFVINFIEDSRLAMAILPASDASGSSSSFFSGCIEVPVFVEKVRQKEWSGDAFFGVEWNFRGSNVAEDVGGSNAPTVAQLRLCASATHRQPRDGIRAQSSRSSPPHAPRTNTKRARTPHTASQGSELSVRLGGKGRKEAQQVLCPGL</sequence>
<reference evidence="2 3" key="1">
    <citation type="submission" date="2014-02" db="EMBL/GenBank/DDBJ databases">
        <title>The genome sequence of Colletotrichum simmondsii CBS122122.</title>
        <authorList>
            <person name="Baroncelli R."/>
            <person name="Thon M.R."/>
        </authorList>
    </citation>
    <scope>NUCLEOTIDE SEQUENCE [LARGE SCALE GENOMIC DNA]</scope>
    <source>
        <strain evidence="2 3">CBS122122</strain>
    </source>
</reference>
<organism evidence="2 3">
    <name type="scientific">Colletotrichum simmondsii</name>
    <dbReference type="NCBI Taxonomy" id="703756"/>
    <lineage>
        <taxon>Eukaryota</taxon>
        <taxon>Fungi</taxon>
        <taxon>Dikarya</taxon>
        <taxon>Ascomycota</taxon>
        <taxon>Pezizomycotina</taxon>
        <taxon>Sordariomycetes</taxon>
        <taxon>Hypocreomycetidae</taxon>
        <taxon>Glomerellales</taxon>
        <taxon>Glomerellaceae</taxon>
        <taxon>Colletotrichum</taxon>
        <taxon>Colletotrichum acutatum species complex</taxon>
    </lineage>
</organism>
<proteinExistence type="predicted"/>
<name>A0A135RX75_9PEZI</name>
<keyword evidence="3" id="KW-1185">Reference proteome</keyword>
<dbReference type="AlphaFoldDB" id="A0A135RX75"/>
<feature type="region of interest" description="Disordered" evidence="1">
    <location>
        <begin position="94"/>
        <end position="154"/>
    </location>
</feature>
<evidence type="ECO:0000313" key="2">
    <source>
        <dbReference type="EMBL" id="KXH28264.1"/>
    </source>
</evidence>
<dbReference type="EMBL" id="JFBX01000787">
    <property type="protein sequence ID" value="KXH28264.1"/>
    <property type="molecule type" value="Genomic_DNA"/>
</dbReference>
<protein>
    <submittedName>
        <fullName evidence="2">Uncharacterized protein</fullName>
    </submittedName>
</protein>
<dbReference type="Proteomes" id="UP000070328">
    <property type="component" value="Unassembled WGS sequence"/>
</dbReference>
<evidence type="ECO:0000313" key="3">
    <source>
        <dbReference type="Proteomes" id="UP000070328"/>
    </source>
</evidence>
<gene>
    <name evidence="2" type="ORF">CSIM01_09782</name>
</gene>
<comment type="caution">
    <text evidence="2">The sequence shown here is derived from an EMBL/GenBank/DDBJ whole genome shotgun (WGS) entry which is preliminary data.</text>
</comment>
<accession>A0A135RX75</accession>